<feature type="domain" description="Zn(2)-C6 fungal-type" evidence="5">
    <location>
        <begin position="516"/>
        <end position="545"/>
    </location>
</feature>
<dbReference type="OrthoDB" id="25818at2759"/>
<keyword evidence="3" id="KW-0539">Nucleus</keyword>
<dbReference type="RefSeq" id="XP_031003129.1">
    <property type="nucleotide sequence ID" value="XM_031151288.1"/>
</dbReference>
<dbReference type="AlphaFoldDB" id="A0A8H8TYX1"/>
<dbReference type="Pfam" id="PF12464">
    <property type="entry name" value="Mac"/>
    <property type="match status" value="1"/>
</dbReference>
<dbReference type="InterPro" id="IPR018357">
    <property type="entry name" value="Hexapep_transf_CS"/>
</dbReference>
<comment type="similarity">
    <text evidence="1">Belongs to the transferase hexapeptide repeat family.</text>
</comment>
<feature type="compositionally biased region" description="Polar residues" evidence="4">
    <location>
        <begin position="336"/>
        <end position="350"/>
    </location>
</feature>
<dbReference type="GeneID" id="41986547"/>
<feature type="compositionally biased region" description="Basic and acidic residues" evidence="4">
    <location>
        <begin position="660"/>
        <end position="680"/>
    </location>
</feature>
<dbReference type="GO" id="GO:0008270">
    <property type="term" value="F:zinc ion binding"/>
    <property type="evidence" value="ECO:0007669"/>
    <property type="project" value="InterPro"/>
</dbReference>
<dbReference type="Pfam" id="PF14602">
    <property type="entry name" value="Hexapep_2"/>
    <property type="match status" value="1"/>
</dbReference>
<feature type="compositionally biased region" description="Polar residues" evidence="4">
    <location>
        <begin position="619"/>
        <end position="656"/>
    </location>
</feature>
<comment type="caution">
    <text evidence="6">The sequence shown here is derived from an EMBL/GenBank/DDBJ whole genome shotgun (WGS) entry which is preliminary data.</text>
</comment>
<feature type="compositionally biased region" description="Basic and acidic residues" evidence="4">
    <location>
        <begin position="295"/>
        <end position="304"/>
    </location>
</feature>
<dbReference type="InterPro" id="IPR001451">
    <property type="entry name" value="Hexapep"/>
</dbReference>
<dbReference type="SMART" id="SM00066">
    <property type="entry name" value="GAL4"/>
    <property type="match status" value="1"/>
</dbReference>
<feature type="compositionally biased region" description="Basic and acidic residues" evidence="4">
    <location>
        <begin position="409"/>
        <end position="437"/>
    </location>
</feature>
<feature type="compositionally biased region" description="Basic and acidic residues" evidence="4">
    <location>
        <begin position="467"/>
        <end position="483"/>
    </location>
</feature>
<dbReference type="GO" id="GO:0000981">
    <property type="term" value="F:DNA-binding transcription factor activity, RNA polymerase II-specific"/>
    <property type="evidence" value="ECO:0007669"/>
    <property type="project" value="InterPro"/>
</dbReference>
<dbReference type="GO" id="GO:0008374">
    <property type="term" value="F:O-acyltransferase activity"/>
    <property type="evidence" value="ECO:0007669"/>
    <property type="project" value="TreeGrafter"/>
</dbReference>
<dbReference type="PANTHER" id="PTHR23416:SF76">
    <property type="entry name" value="ZN(II)2CYS6 TRANSCRIPTION FACTOR (EUROFUNG)"/>
    <property type="match status" value="1"/>
</dbReference>
<dbReference type="Pfam" id="PF00132">
    <property type="entry name" value="Hexapep"/>
    <property type="match status" value="1"/>
</dbReference>
<feature type="region of interest" description="Disordered" evidence="4">
    <location>
        <begin position="461"/>
        <end position="510"/>
    </location>
</feature>
<evidence type="ECO:0000256" key="2">
    <source>
        <dbReference type="ARBA" id="ARBA00022679"/>
    </source>
</evidence>
<dbReference type="PROSITE" id="PS00463">
    <property type="entry name" value="ZN2_CY6_FUNGAL_1"/>
    <property type="match status" value="1"/>
</dbReference>
<dbReference type="InterPro" id="IPR001138">
    <property type="entry name" value="Zn2Cys6_DnaBD"/>
</dbReference>
<proteinExistence type="inferred from homology"/>
<evidence type="ECO:0000313" key="6">
    <source>
        <dbReference type="EMBL" id="TVY24341.1"/>
    </source>
</evidence>
<dbReference type="SUPFAM" id="SSF57701">
    <property type="entry name" value="Zn2/Cys6 DNA-binding domain"/>
    <property type="match status" value="1"/>
</dbReference>
<keyword evidence="7" id="KW-1185">Reference proteome</keyword>
<accession>A0A8H8TYX1</accession>
<dbReference type="PANTHER" id="PTHR23416">
    <property type="entry name" value="SIALIC ACID SYNTHASE-RELATED"/>
    <property type="match status" value="1"/>
</dbReference>
<keyword evidence="2" id="KW-0808">Transferase</keyword>
<dbReference type="PROSITE" id="PS00101">
    <property type="entry name" value="HEXAPEP_TRANSFERASES"/>
    <property type="match status" value="1"/>
</dbReference>
<name>A0A8H8TYX1_9HELO</name>
<evidence type="ECO:0000256" key="4">
    <source>
        <dbReference type="SAM" id="MobiDB-lite"/>
    </source>
</evidence>
<feature type="compositionally biased region" description="Gly residues" evidence="4">
    <location>
        <begin position="279"/>
        <end position="291"/>
    </location>
</feature>
<dbReference type="CDD" id="cd03357">
    <property type="entry name" value="LbH_MAT_GAT"/>
    <property type="match status" value="1"/>
</dbReference>
<dbReference type="InterPro" id="IPR051159">
    <property type="entry name" value="Hexapeptide_acetyltransf"/>
</dbReference>
<dbReference type="EMBL" id="QGMH01000134">
    <property type="protein sequence ID" value="TVY24341.1"/>
    <property type="molecule type" value="Genomic_DNA"/>
</dbReference>
<feature type="compositionally biased region" description="Polar residues" evidence="4">
    <location>
        <begin position="681"/>
        <end position="693"/>
    </location>
</feature>
<evidence type="ECO:0000313" key="7">
    <source>
        <dbReference type="Proteomes" id="UP000431533"/>
    </source>
</evidence>
<feature type="region of interest" description="Disordered" evidence="4">
    <location>
        <begin position="89"/>
        <end position="111"/>
    </location>
</feature>
<organism evidence="6 7">
    <name type="scientific">Lachnellula hyalina</name>
    <dbReference type="NCBI Taxonomy" id="1316788"/>
    <lineage>
        <taxon>Eukaryota</taxon>
        <taxon>Fungi</taxon>
        <taxon>Dikarya</taxon>
        <taxon>Ascomycota</taxon>
        <taxon>Pezizomycotina</taxon>
        <taxon>Leotiomycetes</taxon>
        <taxon>Helotiales</taxon>
        <taxon>Lachnaceae</taxon>
        <taxon>Lachnellula</taxon>
    </lineage>
</organism>
<dbReference type="PROSITE" id="PS50048">
    <property type="entry name" value="ZN2_CY6_FUNGAL_2"/>
    <property type="match status" value="1"/>
</dbReference>
<dbReference type="InterPro" id="IPR011004">
    <property type="entry name" value="Trimer_LpxA-like_sf"/>
</dbReference>
<feature type="compositionally biased region" description="Polar residues" evidence="4">
    <location>
        <begin position="364"/>
        <end position="392"/>
    </location>
</feature>
<gene>
    <name evidence="6" type="primary">nodL</name>
    <name evidence="6" type="ORF">LHYA1_G006349</name>
</gene>
<reference evidence="6 7" key="1">
    <citation type="submission" date="2018-05" db="EMBL/GenBank/DDBJ databases">
        <title>Genome sequencing and assembly of the regulated plant pathogen Lachnellula willkommii and related sister species for the development of diagnostic species identification markers.</title>
        <authorList>
            <person name="Giroux E."/>
            <person name="Bilodeau G."/>
        </authorList>
    </citation>
    <scope>NUCLEOTIDE SEQUENCE [LARGE SCALE GENOMIC DNA]</scope>
    <source>
        <strain evidence="6 7">CBS 185.66</strain>
    </source>
</reference>
<protein>
    <submittedName>
        <fullName evidence="6">Nodulation protein L</fullName>
    </submittedName>
</protein>
<sequence length="937" mass="103080">MCGPAIGARYGFRFKSHRPHDDFRTGPASIYWQRAAQRLKYSLRRPLPNRWVSKVVKFRHYSILTRTCLLPAAISIQLRAESVSATQATQARQGKAKQAGRPNKQTGRVIKQRRRGRILGLSRFASTASSRQSTPIDREEEGRKLGTVDAFYLFVRSEPKSTDIIYAHLTSPSASKLAQVRAPVQLGITLLHPGGSSPSLKFPNRTAPVQSPIKRQDLVSLAREILGGVVETEKEPEDLIDLKMASEEDSIVVQTESPTSRFTAVNGAEPVAGSTNGMNGNGNGNGIGNGTGNESSRRGSDERPNGQPRITPPGQEKLTITTNTQREDWISPASGERNSGNSYPSGTSYTDAELSHKRKRSGSLDPNSSSANSYHTHNLPSSAKETPTTASTEPDGPREESLRPPPQSDSRDPYGSDAQYRHAFGEDHRSHDHDDPWPSRQYSQQGQITSDEHLSEVLQRASQGLDPQHRDYDRMSPGDDDRSNIYGGYGHDRREMSVQSDPKKRKRNFSNRTKTGCMTCRRRKKKCDETKPECNNCLRGGFVCSGYQQRGHWPKTEQKHQPIPLQSKTDYENAYGQSSPYPSHHLGHSRREPLPGYRGQGLRVDPQHGRPIGLDDDQPSASTIPSASVTSPENSRLSAISYSQQTPTPITATSSAYPDRGLKTPFERLGPLHDLSRQDSDSGTPQSASSNLPQLLHPQMHSSAESPHSNPQVAAQLALSNLASTRRERTQKEEMLSGRHYFPFDKELVLERERCNGACWRFNSSTNPNNGVSPEERARLFRDILQPREHVISPTQASSVNPIGRVGDNVVVEAPFNCDYGYNISIGQDVAIGKNCTILDTCEVKIGDRCNIGPNVNVYTATLPIDPKRRLGSRGPSLGRKINIDADCWIGGGVTILPGLTIGKGSTVGAGSIVTRDVPPYTVVCGNPARVMRGIHE</sequence>
<dbReference type="InterPro" id="IPR024688">
    <property type="entry name" value="Mac_dom"/>
</dbReference>
<dbReference type="InterPro" id="IPR036864">
    <property type="entry name" value="Zn2-C6_fun-type_DNA-bd_sf"/>
</dbReference>
<feature type="region of interest" description="Disordered" evidence="4">
    <location>
        <begin position="571"/>
        <end position="693"/>
    </location>
</feature>
<dbReference type="Gene3D" id="4.10.240.10">
    <property type="entry name" value="Zn(2)-C6 fungal-type DNA-binding domain"/>
    <property type="match status" value="1"/>
</dbReference>
<dbReference type="GO" id="GO:0016407">
    <property type="term" value="F:acetyltransferase activity"/>
    <property type="evidence" value="ECO:0007669"/>
    <property type="project" value="InterPro"/>
</dbReference>
<dbReference type="Proteomes" id="UP000431533">
    <property type="component" value="Unassembled WGS sequence"/>
</dbReference>
<dbReference type="CDD" id="cd00067">
    <property type="entry name" value="GAL4"/>
    <property type="match status" value="1"/>
</dbReference>
<dbReference type="Gene3D" id="2.160.10.10">
    <property type="entry name" value="Hexapeptide repeat proteins"/>
    <property type="match status" value="1"/>
</dbReference>
<evidence type="ECO:0000256" key="1">
    <source>
        <dbReference type="ARBA" id="ARBA00007274"/>
    </source>
</evidence>
<dbReference type="SUPFAM" id="SSF51161">
    <property type="entry name" value="Trimeric LpxA-like enzymes"/>
    <property type="match status" value="1"/>
</dbReference>
<feature type="region of interest" description="Disordered" evidence="4">
    <location>
        <begin position="255"/>
        <end position="448"/>
    </location>
</feature>
<evidence type="ECO:0000259" key="5">
    <source>
        <dbReference type="PROSITE" id="PS50048"/>
    </source>
</evidence>
<evidence type="ECO:0000256" key="3">
    <source>
        <dbReference type="ARBA" id="ARBA00023242"/>
    </source>
</evidence>
<dbReference type="SMART" id="SM01266">
    <property type="entry name" value="Mac"/>
    <property type="match status" value="1"/>
</dbReference>
<dbReference type="Pfam" id="PF00172">
    <property type="entry name" value="Zn_clus"/>
    <property type="match status" value="1"/>
</dbReference>